<dbReference type="RefSeq" id="WP_344771849.1">
    <property type="nucleotide sequence ID" value="NZ_BAABAH010000001.1"/>
</dbReference>
<feature type="transmembrane region" description="Helical" evidence="1">
    <location>
        <begin position="76"/>
        <end position="97"/>
    </location>
</feature>
<accession>A0ABP7HYZ8</accession>
<dbReference type="EMBL" id="BAABAH010000001">
    <property type="protein sequence ID" value="GAA3802182.1"/>
    <property type="molecule type" value="Genomic_DNA"/>
</dbReference>
<keyword evidence="1" id="KW-0812">Transmembrane</keyword>
<proteinExistence type="predicted"/>
<protein>
    <submittedName>
        <fullName evidence="2">Uncharacterized protein</fullName>
    </submittedName>
</protein>
<reference evidence="3" key="1">
    <citation type="journal article" date="2019" name="Int. J. Syst. Evol. Microbiol.">
        <title>The Global Catalogue of Microorganisms (GCM) 10K type strain sequencing project: providing services to taxonomists for standard genome sequencing and annotation.</title>
        <authorList>
            <consortium name="The Broad Institute Genomics Platform"/>
            <consortium name="The Broad Institute Genome Sequencing Center for Infectious Disease"/>
            <person name="Wu L."/>
            <person name="Ma J."/>
        </authorList>
    </citation>
    <scope>NUCLEOTIDE SEQUENCE [LARGE SCALE GENOMIC DNA]</scope>
    <source>
        <strain evidence="3">JCM 16953</strain>
    </source>
</reference>
<comment type="caution">
    <text evidence="2">The sequence shown here is derived from an EMBL/GenBank/DDBJ whole genome shotgun (WGS) entry which is preliminary data.</text>
</comment>
<feature type="transmembrane region" description="Helical" evidence="1">
    <location>
        <begin position="50"/>
        <end position="70"/>
    </location>
</feature>
<evidence type="ECO:0000256" key="1">
    <source>
        <dbReference type="SAM" id="Phobius"/>
    </source>
</evidence>
<evidence type="ECO:0000313" key="3">
    <source>
        <dbReference type="Proteomes" id="UP001501821"/>
    </source>
</evidence>
<name>A0ABP7HYZ8_9ACTN</name>
<feature type="transmembrane region" description="Helical" evidence="1">
    <location>
        <begin position="23"/>
        <end position="43"/>
    </location>
</feature>
<keyword evidence="1" id="KW-1133">Transmembrane helix</keyword>
<dbReference type="Proteomes" id="UP001501821">
    <property type="component" value="Unassembled WGS sequence"/>
</dbReference>
<keyword evidence="1" id="KW-0472">Membrane</keyword>
<organism evidence="2 3">
    <name type="scientific">Nocardioides panacisoli</name>
    <dbReference type="NCBI Taxonomy" id="627624"/>
    <lineage>
        <taxon>Bacteria</taxon>
        <taxon>Bacillati</taxon>
        <taxon>Actinomycetota</taxon>
        <taxon>Actinomycetes</taxon>
        <taxon>Propionibacteriales</taxon>
        <taxon>Nocardioidaceae</taxon>
        <taxon>Nocardioides</taxon>
    </lineage>
</organism>
<gene>
    <name evidence="2" type="ORF">GCM10022242_01470</name>
</gene>
<keyword evidence="3" id="KW-1185">Reference proteome</keyword>
<evidence type="ECO:0000313" key="2">
    <source>
        <dbReference type="EMBL" id="GAA3802182.1"/>
    </source>
</evidence>
<sequence>MTRFTSNLVAAAILGQLVGELGWFDALFIPLVLLGPVISGAVASARRLTYAWIAVLWCSAGINMAWMDWVVNREDVAFHLALAVLMPLLAGIGYGVVSLATRSRRTTA</sequence>